<accession>A0ACD0P889</accession>
<evidence type="ECO:0000313" key="1">
    <source>
        <dbReference type="EMBL" id="PWN54217.1"/>
    </source>
</evidence>
<protein>
    <submittedName>
        <fullName evidence="1">Uncharacterized protein</fullName>
    </submittedName>
</protein>
<organism evidence="1 2">
    <name type="scientific">Violaceomyces palustris</name>
    <dbReference type="NCBI Taxonomy" id="1673888"/>
    <lineage>
        <taxon>Eukaryota</taxon>
        <taxon>Fungi</taxon>
        <taxon>Dikarya</taxon>
        <taxon>Basidiomycota</taxon>
        <taxon>Ustilaginomycotina</taxon>
        <taxon>Ustilaginomycetes</taxon>
        <taxon>Violaceomycetales</taxon>
        <taxon>Violaceomycetaceae</taxon>
        <taxon>Violaceomyces</taxon>
    </lineage>
</organism>
<sequence length="528" mass="56226">MPSTNDIDQDFLATHISQLLLRQPSKTNWIKSASNHSRASSVVSTGFSEPPFDAVGFAHVQPLLEPHTGQSRLDHHVSRTRSQERHGSESGASSSTGTSFSGESNPDGRPSSPFTSARHYAKRGSIDSEAPMSPRVTFTTSFGSSTLRRTRTSVRWDTDSDPLARSLSVRSLPTDQSSSGENTDLRGPNLFSPWNFPSGDVAEKDFALDVSPLGSPGERSGSTYRDGLLLAVPNEEKDDGESSSGSSAANGGNTTVASPRQKLTRSATSPVAAQGLRSMNSKERTTIRMFPSEPLPRSATLEASTSKVDPRPTLVPIGDDGRTFRFVTRTESKANVVPLAGKLDDSAKASSVTKEKVRGEPEPNSNAAPQKSTKSLPEAHFMDDVNARLNETALIEQVKAGGNTQGRRSTHQERQAADDDLGTGASTLVQKANAIGLNWLSKPRRPSEGQGSLTTTSTNSCSTALTSLNGSDIEASEASTEISTPDTPRSMSYKVEDPGEQMLEGTNPGDDKVINSPVSANSPRTLSL</sequence>
<dbReference type="EMBL" id="KZ819691">
    <property type="protein sequence ID" value="PWN54217.1"/>
    <property type="molecule type" value="Genomic_DNA"/>
</dbReference>
<name>A0ACD0P889_9BASI</name>
<gene>
    <name evidence="1" type="ORF">IE53DRAFT_359356</name>
</gene>
<reference evidence="1 2" key="1">
    <citation type="journal article" date="2018" name="Mol. Biol. Evol.">
        <title>Broad Genomic Sampling Reveals a Smut Pathogenic Ancestry of the Fungal Clade Ustilaginomycotina.</title>
        <authorList>
            <person name="Kijpornyongpan T."/>
            <person name="Mondo S.J."/>
            <person name="Barry K."/>
            <person name="Sandor L."/>
            <person name="Lee J."/>
            <person name="Lipzen A."/>
            <person name="Pangilinan J."/>
            <person name="LaButti K."/>
            <person name="Hainaut M."/>
            <person name="Henrissat B."/>
            <person name="Grigoriev I.V."/>
            <person name="Spatafora J.W."/>
            <person name="Aime M.C."/>
        </authorList>
    </citation>
    <scope>NUCLEOTIDE SEQUENCE [LARGE SCALE GENOMIC DNA]</scope>
    <source>
        <strain evidence="1 2">SA 807</strain>
    </source>
</reference>
<dbReference type="Proteomes" id="UP000245626">
    <property type="component" value="Unassembled WGS sequence"/>
</dbReference>
<evidence type="ECO:0000313" key="2">
    <source>
        <dbReference type="Proteomes" id="UP000245626"/>
    </source>
</evidence>
<keyword evidence="2" id="KW-1185">Reference proteome</keyword>
<proteinExistence type="predicted"/>